<evidence type="ECO:0000256" key="5">
    <source>
        <dbReference type="ARBA" id="ARBA00023288"/>
    </source>
</evidence>
<feature type="chain" id="PRO_5017089918" description="Outer membrane protein assembly factor BamD" evidence="7">
    <location>
        <begin position="25"/>
        <end position="275"/>
    </location>
</feature>
<proteinExistence type="inferred from homology"/>
<name>A0A368BY59_9GAMM</name>
<dbReference type="PANTHER" id="PTHR37423">
    <property type="entry name" value="SOLUBLE LYTIC MUREIN TRANSGLYCOSYLASE-RELATED"/>
    <property type="match status" value="1"/>
</dbReference>
<dbReference type="SUPFAM" id="SSF48452">
    <property type="entry name" value="TPR-like"/>
    <property type="match status" value="1"/>
</dbReference>
<reference evidence="9 10" key="1">
    <citation type="journal article" date="2018" name="Microbiome">
        <title>Fine metagenomic profile of the Mediterranean stratified and mixed water columns revealed by assembly and recruitment.</title>
        <authorList>
            <person name="Haro-Moreno J.M."/>
            <person name="Lopez-Perez M."/>
            <person name="De La Torre J.R."/>
            <person name="Picazo A."/>
            <person name="Camacho A."/>
            <person name="Rodriguez-Valera F."/>
        </authorList>
    </citation>
    <scope>NUCLEOTIDE SEQUENCE [LARGE SCALE GENOMIC DNA]</scope>
    <source>
        <strain evidence="9">MED-G82</strain>
    </source>
</reference>
<evidence type="ECO:0000256" key="3">
    <source>
        <dbReference type="ARBA" id="ARBA00023139"/>
    </source>
</evidence>
<dbReference type="InterPro" id="IPR017689">
    <property type="entry name" value="BamD"/>
</dbReference>
<dbReference type="PANTHER" id="PTHR37423:SF1">
    <property type="entry name" value="OUTER MEMBRANE PROTEIN ASSEMBLY FACTOR BAMD"/>
    <property type="match status" value="1"/>
</dbReference>
<evidence type="ECO:0000256" key="4">
    <source>
        <dbReference type="ARBA" id="ARBA00023237"/>
    </source>
</evidence>
<dbReference type="EMBL" id="QOPE01000008">
    <property type="protein sequence ID" value="RCL42025.1"/>
    <property type="molecule type" value="Genomic_DNA"/>
</dbReference>
<evidence type="ECO:0000313" key="9">
    <source>
        <dbReference type="EMBL" id="RCL42025.1"/>
    </source>
</evidence>
<feature type="signal peptide" evidence="7">
    <location>
        <begin position="1"/>
        <end position="24"/>
    </location>
</feature>
<feature type="domain" description="Outer membrane lipoprotein BamD-like" evidence="8">
    <location>
        <begin position="32"/>
        <end position="233"/>
    </location>
</feature>
<dbReference type="GO" id="GO:1990063">
    <property type="term" value="C:Bam protein complex"/>
    <property type="evidence" value="ECO:0007669"/>
    <property type="project" value="TreeGrafter"/>
</dbReference>
<dbReference type="AlphaFoldDB" id="A0A368BY59"/>
<sequence length="275" mass="31944">MHIKKLLKSNLVILALLTVFTGCSSDGKVIEQPEQQYYEIAQSRMKASNYFSAIEALEMIVTRYPFGRYAEQAQSELIYAHYMNGDDEASYSAAETFIRMHPRHPNIDYAYFMRGITNYTRDKSFFARLFQSTLQRRDISGAKQSFAELTEFLMRFPESQYAPYANQRLIYLRNMIARHELTAAEYYIKRKAYIASLRRAKYVIENIPNSSENLRALNILQQSYENLGYLDLLEEVNEVIAINYPDKDLKTSRVTTQAATVEVEIRAPKPLQKDS</sequence>
<comment type="function">
    <text evidence="6">Part of the outer membrane protein assembly complex, which is involved in assembly and insertion of beta-barrel proteins into the outer membrane.</text>
</comment>
<comment type="subcellular location">
    <subcellularLocation>
        <location evidence="6">Cell outer membrane</location>
        <topology evidence="6">Lipid-anchor</topology>
    </subcellularLocation>
</comment>
<evidence type="ECO:0000256" key="6">
    <source>
        <dbReference type="HAMAP-Rule" id="MF_00922"/>
    </source>
</evidence>
<evidence type="ECO:0000313" key="10">
    <source>
        <dbReference type="Proteomes" id="UP000253307"/>
    </source>
</evidence>
<evidence type="ECO:0000256" key="2">
    <source>
        <dbReference type="ARBA" id="ARBA00023136"/>
    </source>
</evidence>
<comment type="caution">
    <text evidence="9">The sequence shown here is derived from an EMBL/GenBank/DDBJ whole genome shotgun (WGS) entry which is preliminary data.</text>
</comment>
<dbReference type="InterPro" id="IPR011990">
    <property type="entry name" value="TPR-like_helical_dom_sf"/>
</dbReference>
<keyword evidence="1 6" id="KW-0732">Signal</keyword>
<dbReference type="Pfam" id="PF13525">
    <property type="entry name" value="YfiO"/>
    <property type="match status" value="1"/>
</dbReference>
<dbReference type="PROSITE" id="PS51257">
    <property type="entry name" value="PROKAR_LIPOPROTEIN"/>
    <property type="match status" value="1"/>
</dbReference>
<evidence type="ECO:0000259" key="8">
    <source>
        <dbReference type="Pfam" id="PF13525"/>
    </source>
</evidence>
<dbReference type="InterPro" id="IPR039565">
    <property type="entry name" value="BamD-like"/>
</dbReference>
<keyword evidence="5 6" id="KW-0449">Lipoprotein</keyword>
<dbReference type="CDD" id="cd15830">
    <property type="entry name" value="BamD"/>
    <property type="match status" value="1"/>
</dbReference>
<keyword evidence="2 6" id="KW-0472">Membrane</keyword>
<accession>A0A368BY59</accession>
<evidence type="ECO:0000256" key="1">
    <source>
        <dbReference type="ARBA" id="ARBA00022729"/>
    </source>
</evidence>
<keyword evidence="4 6" id="KW-0998">Cell outer membrane</keyword>
<dbReference type="NCBIfam" id="TIGR03302">
    <property type="entry name" value="OM_YfiO"/>
    <property type="match status" value="1"/>
</dbReference>
<keyword evidence="3 6" id="KW-0564">Palmitate</keyword>
<dbReference type="GO" id="GO:0051205">
    <property type="term" value="P:protein insertion into membrane"/>
    <property type="evidence" value="ECO:0007669"/>
    <property type="project" value="UniProtKB-UniRule"/>
</dbReference>
<dbReference type="Gene3D" id="1.25.40.10">
    <property type="entry name" value="Tetratricopeptide repeat domain"/>
    <property type="match status" value="1"/>
</dbReference>
<dbReference type="GO" id="GO:0043165">
    <property type="term" value="P:Gram-negative-bacterium-type cell outer membrane assembly"/>
    <property type="evidence" value="ECO:0007669"/>
    <property type="project" value="UniProtKB-UniRule"/>
</dbReference>
<gene>
    <name evidence="6" type="primary">bamD</name>
    <name evidence="9" type="ORF">DBW96_01705</name>
</gene>
<dbReference type="Proteomes" id="UP000253307">
    <property type="component" value="Unassembled WGS sequence"/>
</dbReference>
<dbReference type="HAMAP" id="MF_00922">
    <property type="entry name" value="OM_assembly_BamD"/>
    <property type="match status" value="1"/>
</dbReference>
<protein>
    <recommendedName>
        <fullName evidence="6">Outer membrane protein assembly factor BamD</fullName>
    </recommendedName>
</protein>
<comment type="similarity">
    <text evidence="6">Belongs to the BamD family.</text>
</comment>
<evidence type="ECO:0000256" key="7">
    <source>
        <dbReference type="SAM" id="SignalP"/>
    </source>
</evidence>
<organism evidence="9 10">
    <name type="scientific">SAR86 cluster bacterium</name>
    <dbReference type="NCBI Taxonomy" id="2030880"/>
    <lineage>
        <taxon>Bacteria</taxon>
        <taxon>Pseudomonadati</taxon>
        <taxon>Pseudomonadota</taxon>
        <taxon>Gammaproteobacteria</taxon>
        <taxon>SAR86 cluster</taxon>
    </lineage>
</organism>
<comment type="subunit">
    <text evidence="6">Part of the Bam complex.</text>
</comment>